<evidence type="ECO:0000256" key="4">
    <source>
        <dbReference type="PROSITE-ProRule" id="PRU00723"/>
    </source>
</evidence>
<dbReference type="Proteomes" id="UP000092716">
    <property type="component" value="Chromosome 7"/>
</dbReference>
<feature type="zinc finger region" description="C3H1-type" evidence="4">
    <location>
        <begin position="50"/>
        <end position="77"/>
    </location>
</feature>
<keyword evidence="3 4" id="KW-0862">Zinc</keyword>
<feature type="compositionally biased region" description="Basic residues" evidence="5">
    <location>
        <begin position="309"/>
        <end position="320"/>
    </location>
</feature>
<sequence>MNGRKNFAKYMEKKMFHAAPKEKMNDDFRNMRKEENMSNVVNTSERRILFYKTKICPWYIKGKCERRKTCLYAHAQNELRELPNLCKTSLCPKLKINESCNDKKCKYAHTNIELRATENLYKTALCESFLKGKCFSGQFCRYAHGQNELREHPMEITDKNIIIGTNKMKNDKLDYEKKKNGHGMSNHVHNGEHGKRNETYCVMPKKKETTHPNKVSALTEDDGVGEVTEAMDPHAQNGSTTDNSYDCSKKGGAENAAKSGSANGSGNGSQHGGKHGSNHGSNNGPISGPNHSSNHNGNKNGRKNDGHDYHKKGHKNHKHKNAEIMNNNNSRRCEGRNRNATPSSVGNYLKNEDSTNFNEEQFLNDNLNVLGFLEEHNNGVEKFGKGSNIGSSMLNEVGNNSLGNFENNNMIGSSDNNSGALMTYARNNKGVRNSSNSSSLMNFNMTSPNAENLDMSMNMHNNGAEDNYYNFTGTNLDKLNYEDLFFSTNTMNNNVNAMNTLNSMGSMGSMSSFNSMNSANALGGMNMNNGNSGGNMNCVSGMNGLGMNNMSNMSNMSNMNNMAMDMTGMNGMNGMVNLNNMSNMNVNDLNDLPLDMNNLNDLPLNMDNMNDMSLNMNMSCMNNGCEMSTSGMHVNNGGDCNSRTQHMLCNYLMLEKEQTNNGMARPDLSGNNRNIMSGNNMMDVGVDCEQQANLGSKMMKEKENPDNHVSWENFSLFGKAKSLGAEKDYFKIFNYGMCNNYDKKLFENHDVHKREMDKVDKSLFIL</sequence>
<dbReference type="InterPro" id="IPR036855">
    <property type="entry name" value="Znf_CCCH_sf"/>
</dbReference>
<gene>
    <name evidence="7" type="ORF">PCOAH_00018590</name>
</gene>
<feature type="domain" description="C3H1-type" evidence="6">
    <location>
        <begin position="50"/>
        <end position="77"/>
    </location>
</feature>
<keyword evidence="2 4" id="KW-0863">Zinc-finger</keyword>
<evidence type="ECO:0000259" key="6">
    <source>
        <dbReference type="PROSITE" id="PS50103"/>
    </source>
</evidence>
<evidence type="ECO:0000256" key="1">
    <source>
        <dbReference type="ARBA" id="ARBA00022723"/>
    </source>
</evidence>
<dbReference type="PROSITE" id="PS50103">
    <property type="entry name" value="ZF_C3H1"/>
    <property type="match status" value="2"/>
</dbReference>
<dbReference type="EMBL" id="CP016245">
    <property type="protein sequence ID" value="ANQ07466.1"/>
    <property type="molecule type" value="Genomic_DNA"/>
</dbReference>
<dbReference type="SMART" id="SM00356">
    <property type="entry name" value="ZnF_C3H1"/>
    <property type="match status" value="3"/>
</dbReference>
<dbReference type="Gene3D" id="4.10.1000.10">
    <property type="entry name" value="Zinc finger, CCCH-type"/>
    <property type="match status" value="1"/>
</dbReference>
<feature type="zinc finger region" description="C3H1-type" evidence="4">
    <location>
        <begin position="120"/>
        <end position="147"/>
    </location>
</feature>
<reference evidence="8" key="1">
    <citation type="submission" date="2016-06" db="EMBL/GenBank/DDBJ databases">
        <title>First high quality genome sequence of Plasmodium coatneyi using continuous long reads from single molecule, real-time sequencing.</title>
        <authorList>
            <person name="Chien J.-T."/>
            <person name="Pakala S.B."/>
            <person name="Geraldo J.A."/>
            <person name="Lapp S.A."/>
            <person name="Barnwell J.W."/>
            <person name="Kissinger J.C."/>
            <person name="Galinski M.R."/>
            <person name="Humphrey J.C."/>
        </authorList>
    </citation>
    <scope>NUCLEOTIDE SEQUENCE [LARGE SCALE GENOMIC DNA]</scope>
    <source>
        <strain evidence="8">Hackeri</strain>
    </source>
</reference>
<evidence type="ECO:0000313" key="7">
    <source>
        <dbReference type="EMBL" id="ANQ07466.1"/>
    </source>
</evidence>
<name>A0A1B1DXE6_9APIC</name>
<dbReference type="VEuPathDB" id="PlasmoDB:PCOAH_00018590"/>
<keyword evidence="1 4" id="KW-0479">Metal-binding</keyword>
<dbReference type="AlphaFoldDB" id="A0A1B1DXE6"/>
<protein>
    <recommendedName>
        <fullName evidence="6">C3H1-type domain-containing protein</fullName>
    </recommendedName>
</protein>
<feature type="compositionally biased region" description="Polar residues" evidence="5">
    <location>
        <begin position="236"/>
        <end position="246"/>
    </location>
</feature>
<evidence type="ECO:0000256" key="5">
    <source>
        <dbReference type="SAM" id="MobiDB-lite"/>
    </source>
</evidence>
<evidence type="ECO:0000313" key="8">
    <source>
        <dbReference type="Proteomes" id="UP000092716"/>
    </source>
</evidence>
<evidence type="ECO:0000256" key="3">
    <source>
        <dbReference type="ARBA" id="ARBA00022833"/>
    </source>
</evidence>
<dbReference type="GO" id="GO:0008270">
    <property type="term" value="F:zinc ion binding"/>
    <property type="evidence" value="ECO:0007669"/>
    <property type="project" value="UniProtKB-KW"/>
</dbReference>
<feature type="compositionally biased region" description="Low complexity" evidence="5">
    <location>
        <begin position="253"/>
        <end position="262"/>
    </location>
</feature>
<feature type="domain" description="C3H1-type" evidence="6">
    <location>
        <begin position="120"/>
        <end position="147"/>
    </location>
</feature>
<evidence type="ECO:0000256" key="2">
    <source>
        <dbReference type="ARBA" id="ARBA00022771"/>
    </source>
</evidence>
<dbReference type="KEGG" id="pcot:PCOAH_00018590"/>
<dbReference type="OrthoDB" id="410307at2759"/>
<dbReference type="RefSeq" id="XP_019914161.1">
    <property type="nucleotide sequence ID" value="XM_020058668.1"/>
</dbReference>
<feature type="region of interest" description="Disordered" evidence="5">
    <location>
        <begin position="230"/>
        <end position="348"/>
    </location>
</feature>
<proteinExistence type="predicted"/>
<dbReference type="GeneID" id="30908585"/>
<accession>A0A1B1DXE6</accession>
<dbReference type="Gene3D" id="3.30.1370.210">
    <property type="match status" value="1"/>
</dbReference>
<dbReference type="SUPFAM" id="SSF90229">
    <property type="entry name" value="CCCH zinc finger"/>
    <property type="match status" value="2"/>
</dbReference>
<feature type="compositionally biased region" description="Low complexity" evidence="5">
    <location>
        <begin position="278"/>
        <end position="299"/>
    </location>
</feature>
<dbReference type="InterPro" id="IPR000571">
    <property type="entry name" value="Znf_CCCH"/>
</dbReference>
<keyword evidence="8" id="KW-1185">Reference proteome</keyword>
<organism evidence="7 8">
    <name type="scientific">Plasmodium coatneyi</name>
    <dbReference type="NCBI Taxonomy" id="208452"/>
    <lineage>
        <taxon>Eukaryota</taxon>
        <taxon>Sar</taxon>
        <taxon>Alveolata</taxon>
        <taxon>Apicomplexa</taxon>
        <taxon>Aconoidasida</taxon>
        <taxon>Haemosporida</taxon>
        <taxon>Plasmodiidae</taxon>
        <taxon>Plasmodium</taxon>
    </lineage>
</organism>